<keyword evidence="2" id="KW-1185">Reference proteome</keyword>
<name>A0AAI9XB06_PENTH</name>
<protein>
    <submittedName>
        <fullName evidence="1">Uncharacterized protein</fullName>
    </submittedName>
</protein>
<dbReference type="EMBL" id="LACB01000056">
    <property type="protein sequence ID" value="KAJ9490470.1"/>
    <property type="molecule type" value="Genomic_DNA"/>
</dbReference>
<proteinExistence type="predicted"/>
<gene>
    <name evidence="1" type="ORF">VN97_g2816</name>
</gene>
<reference evidence="1" key="1">
    <citation type="submission" date="2015-06" db="EMBL/GenBank/DDBJ databases">
        <authorList>
            <person name="Nguyen H."/>
        </authorList>
    </citation>
    <scope>NUCLEOTIDE SEQUENCE</scope>
    <source>
        <strain evidence="1">DAOM 180753</strain>
    </source>
</reference>
<evidence type="ECO:0000313" key="1">
    <source>
        <dbReference type="EMBL" id="KAJ9490470.1"/>
    </source>
</evidence>
<dbReference type="Proteomes" id="UP001227192">
    <property type="component" value="Unassembled WGS sequence"/>
</dbReference>
<sequence length="86" mass="9953">MASSLVDSQKRAHLRDKYKQAARSIIQELQSRSKPAYMHTELAQFRVSVQSIDPEDHKFTDSEACLFPPLTQEELKTYKIDKKNSL</sequence>
<evidence type="ECO:0000313" key="2">
    <source>
        <dbReference type="Proteomes" id="UP001227192"/>
    </source>
</evidence>
<organism evidence="1 2">
    <name type="scientific">Penicillium thymicola</name>
    <dbReference type="NCBI Taxonomy" id="293382"/>
    <lineage>
        <taxon>Eukaryota</taxon>
        <taxon>Fungi</taxon>
        <taxon>Dikarya</taxon>
        <taxon>Ascomycota</taxon>
        <taxon>Pezizomycotina</taxon>
        <taxon>Eurotiomycetes</taxon>
        <taxon>Eurotiomycetidae</taxon>
        <taxon>Eurotiales</taxon>
        <taxon>Aspergillaceae</taxon>
        <taxon>Penicillium</taxon>
    </lineage>
</organism>
<accession>A0AAI9XB06</accession>
<dbReference type="AlphaFoldDB" id="A0AAI9XB06"/>
<comment type="caution">
    <text evidence="1">The sequence shown here is derived from an EMBL/GenBank/DDBJ whole genome shotgun (WGS) entry which is preliminary data.</text>
</comment>
<reference evidence="1" key="2">
    <citation type="journal article" date="2016" name="Fungal Biol.">
        <title>Ochratoxin A production by Penicillium thymicola.</title>
        <authorList>
            <person name="Nguyen H.D.T."/>
            <person name="McMullin D.R."/>
            <person name="Ponomareva E."/>
            <person name="Riley R."/>
            <person name="Pomraning K.R."/>
            <person name="Baker S.E."/>
            <person name="Seifert K.A."/>
        </authorList>
    </citation>
    <scope>NUCLEOTIDE SEQUENCE</scope>
    <source>
        <strain evidence="1">DAOM 180753</strain>
    </source>
</reference>